<dbReference type="PANTHER" id="PTHR31422:SF2">
    <property type="entry name" value="PROTEIN FLOURY 1-LIKE"/>
    <property type="match status" value="1"/>
</dbReference>
<evidence type="ECO:0000256" key="7">
    <source>
        <dbReference type="SAM" id="Phobius"/>
    </source>
</evidence>
<protein>
    <recommendedName>
        <fullName evidence="8">GTD-binding domain-containing protein</fullName>
    </recommendedName>
</protein>
<keyword evidence="3 7" id="KW-1133">Transmembrane helix</keyword>
<evidence type="ECO:0000313" key="10">
    <source>
        <dbReference type="Proteomes" id="UP001415857"/>
    </source>
</evidence>
<evidence type="ECO:0000313" key="9">
    <source>
        <dbReference type="EMBL" id="KAK9287131.1"/>
    </source>
</evidence>
<dbReference type="Pfam" id="PF04576">
    <property type="entry name" value="Zein-binding"/>
    <property type="match status" value="1"/>
</dbReference>
<dbReference type="AlphaFoldDB" id="A0AAP0S3U0"/>
<dbReference type="PANTHER" id="PTHR31422">
    <property type="entry name" value="BNAANNG28530D PROTEIN"/>
    <property type="match status" value="1"/>
</dbReference>
<organism evidence="9 10">
    <name type="scientific">Liquidambar formosana</name>
    <name type="common">Formosan gum</name>
    <dbReference type="NCBI Taxonomy" id="63359"/>
    <lineage>
        <taxon>Eukaryota</taxon>
        <taxon>Viridiplantae</taxon>
        <taxon>Streptophyta</taxon>
        <taxon>Embryophyta</taxon>
        <taxon>Tracheophyta</taxon>
        <taxon>Spermatophyta</taxon>
        <taxon>Magnoliopsida</taxon>
        <taxon>eudicotyledons</taxon>
        <taxon>Gunneridae</taxon>
        <taxon>Pentapetalae</taxon>
        <taxon>Saxifragales</taxon>
        <taxon>Altingiaceae</taxon>
        <taxon>Liquidambar</taxon>
    </lineage>
</organism>
<dbReference type="PROSITE" id="PS51775">
    <property type="entry name" value="GTD_BINDING"/>
    <property type="match status" value="1"/>
</dbReference>
<evidence type="ECO:0000256" key="4">
    <source>
        <dbReference type="ARBA" id="ARBA00023136"/>
    </source>
</evidence>
<keyword evidence="10" id="KW-1185">Reference proteome</keyword>
<reference evidence="9 10" key="1">
    <citation type="journal article" date="2024" name="Plant J.">
        <title>Genome sequences and population genomics reveal climatic adaptation and genomic divergence between two closely related sweetgum species.</title>
        <authorList>
            <person name="Xu W.Q."/>
            <person name="Ren C.Q."/>
            <person name="Zhang X.Y."/>
            <person name="Comes H.P."/>
            <person name="Liu X.H."/>
            <person name="Li Y.G."/>
            <person name="Kettle C.J."/>
            <person name="Jalonen R."/>
            <person name="Gaisberger H."/>
            <person name="Ma Y.Z."/>
            <person name="Qiu Y.X."/>
        </authorList>
    </citation>
    <scope>NUCLEOTIDE SEQUENCE [LARGE SCALE GENOMIC DNA]</scope>
    <source>
        <strain evidence="9">Hangzhou</strain>
    </source>
</reference>
<sequence length="302" mass="33756">MDCASCPKFLSQNSEFGCGFLVFGCFTRVCNVLGLFLMFGLGLRVLQYGAQCKGLIKFLEFKGKSFNLINGFCSKNDFGEGFDSKASSCKCNMFGLLRNFNPPNMGNVVESRGLISTIGDIKAKDLSNEELDGDDDGDGDGDGDGEGELDDECEEFDVMTLRKLIKMELRRANATHMELEKERMAAASAAEEAMAMILRLQNEKSSIEIEAHQYRRMAEQKQLYDQEVIQLLRWMVMKHESQRSLLEAQLTLCRQKLKLYVKADEFNGLEGADANMSFFSSTMEDSLGDVLLSSLDMDSPLV</sequence>
<accession>A0AAP0S3U0</accession>
<evidence type="ECO:0000256" key="5">
    <source>
        <dbReference type="SAM" id="Coils"/>
    </source>
</evidence>
<dbReference type="EMBL" id="JBBPBK010000004">
    <property type="protein sequence ID" value="KAK9287131.1"/>
    <property type="molecule type" value="Genomic_DNA"/>
</dbReference>
<evidence type="ECO:0000256" key="1">
    <source>
        <dbReference type="ARBA" id="ARBA00004370"/>
    </source>
</evidence>
<dbReference type="GO" id="GO:0016020">
    <property type="term" value="C:membrane"/>
    <property type="evidence" value="ECO:0007669"/>
    <property type="project" value="UniProtKB-SubCell"/>
</dbReference>
<comment type="caution">
    <text evidence="9">The sequence shown here is derived from an EMBL/GenBank/DDBJ whole genome shotgun (WGS) entry which is preliminary data.</text>
</comment>
<evidence type="ECO:0000256" key="6">
    <source>
        <dbReference type="SAM" id="MobiDB-lite"/>
    </source>
</evidence>
<feature type="compositionally biased region" description="Acidic residues" evidence="6">
    <location>
        <begin position="128"/>
        <end position="150"/>
    </location>
</feature>
<name>A0AAP0S3U0_LIQFO</name>
<keyword evidence="4 7" id="KW-0472">Membrane</keyword>
<keyword evidence="5" id="KW-0175">Coiled coil</keyword>
<dbReference type="InterPro" id="IPR007656">
    <property type="entry name" value="GTD-bd"/>
</dbReference>
<dbReference type="GO" id="GO:0080115">
    <property type="term" value="F:myosin XI tail binding"/>
    <property type="evidence" value="ECO:0007669"/>
    <property type="project" value="UniProtKB-ARBA"/>
</dbReference>
<proteinExistence type="predicted"/>
<feature type="transmembrane region" description="Helical" evidence="7">
    <location>
        <begin position="20"/>
        <end position="43"/>
    </location>
</feature>
<feature type="coiled-coil region" evidence="5">
    <location>
        <begin position="162"/>
        <end position="217"/>
    </location>
</feature>
<keyword evidence="2 7" id="KW-0812">Transmembrane</keyword>
<gene>
    <name evidence="9" type="ORF">L1049_015542</name>
</gene>
<evidence type="ECO:0000256" key="2">
    <source>
        <dbReference type="ARBA" id="ARBA00022692"/>
    </source>
</evidence>
<evidence type="ECO:0000256" key="3">
    <source>
        <dbReference type="ARBA" id="ARBA00022989"/>
    </source>
</evidence>
<evidence type="ECO:0000259" key="8">
    <source>
        <dbReference type="PROSITE" id="PS51775"/>
    </source>
</evidence>
<feature type="region of interest" description="Disordered" evidence="6">
    <location>
        <begin position="127"/>
        <end position="150"/>
    </location>
</feature>
<comment type="subcellular location">
    <subcellularLocation>
        <location evidence="1">Membrane</location>
    </subcellularLocation>
</comment>
<feature type="domain" description="GTD-binding" evidence="8">
    <location>
        <begin position="156"/>
        <end position="254"/>
    </location>
</feature>
<dbReference type="Proteomes" id="UP001415857">
    <property type="component" value="Unassembled WGS sequence"/>
</dbReference>